<keyword evidence="3" id="KW-1185">Reference proteome</keyword>
<keyword evidence="1" id="KW-1133">Transmembrane helix</keyword>
<accession>A0A0J8GDD9</accession>
<dbReference type="AlphaFoldDB" id="A0A0J8GDD9"/>
<gene>
    <name evidence="2" type="ORF">X560_0783</name>
</gene>
<organism evidence="2 3">
    <name type="scientific">Listeria fleischmannii 1991</name>
    <dbReference type="NCBI Taxonomy" id="1430899"/>
    <lineage>
        <taxon>Bacteria</taxon>
        <taxon>Bacillati</taxon>
        <taxon>Bacillota</taxon>
        <taxon>Bacilli</taxon>
        <taxon>Bacillales</taxon>
        <taxon>Listeriaceae</taxon>
        <taxon>Listeria</taxon>
    </lineage>
</organism>
<evidence type="ECO:0000256" key="1">
    <source>
        <dbReference type="SAM" id="Phobius"/>
    </source>
</evidence>
<feature type="transmembrane region" description="Helical" evidence="1">
    <location>
        <begin position="81"/>
        <end position="103"/>
    </location>
</feature>
<proteinExistence type="predicted"/>
<dbReference type="RefSeq" id="WP_059139932.1">
    <property type="nucleotide sequence ID" value="NZ_KQ130610.1"/>
</dbReference>
<sequence length="111" mass="12759">MEKMQKFINILFLSCLLMPITLFIFPPTFAITDGANGASYLYEFGGLVDWLTVSSDVGNKSGFIEVFFNGNTGVTIHWFSVLYNFFMIFVLVYMVVFILSVCLNRSRKYYN</sequence>
<name>A0A0J8GDD9_9LIST</name>
<reference evidence="2 3" key="1">
    <citation type="journal article" date="2015" name="Genome Biol. Evol.">
        <title>Comparative Genomics of Listeria Sensu Lato: Genus-Wide Differences in Evolutionary Dynamics and the Progressive Gain of Complex, Potentially Pathogenicity-Related Traits through Lateral Gene Transfer.</title>
        <authorList>
            <person name="Chiara M."/>
            <person name="Caruso M."/>
            <person name="D'Erchia A.M."/>
            <person name="Manzari C."/>
            <person name="Fraccalvieri R."/>
            <person name="Goffredo E."/>
            <person name="Latorre L."/>
            <person name="Miccolupo A."/>
            <person name="Padalino I."/>
            <person name="Santagada G."/>
            <person name="Chiocco D."/>
            <person name="Pesole G."/>
            <person name="Horner D.S."/>
            <person name="Parisi A."/>
        </authorList>
    </citation>
    <scope>NUCLEOTIDE SEQUENCE [LARGE SCALE GENOMIC DNA]</scope>
    <source>
        <strain evidence="2 3">1991</strain>
    </source>
</reference>
<dbReference type="EMBL" id="AZHO01000007">
    <property type="protein sequence ID" value="KMT60655.1"/>
    <property type="molecule type" value="Genomic_DNA"/>
</dbReference>
<evidence type="ECO:0000313" key="2">
    <source>
        <dbReference type="EMBL" id="KMT60655.1"/>
    </source>
</evidence>
<evidence type="ECO:0000313" key="3">
    <source>
        <dbReference type="Proteomes" id="UP000052258"/>
    </source>
</evidence>
<comment type="caution">
    <text evidence="2">The sequence shown here is derived from an EMBL/GenBank/DDBJ whole genome shotgun (WGS) entry which is preliminary data.</text>
</comment>
<dbReference type="OrthoDB" id="2365849at2"/>
<protein>
    <submittedName>
        <fullName evidence="2">Uncharacterized protein</fullName>
    </submittedName>
</protein>
<keyword evidence="1" id="KW-0812">Transmembrane</keyword>
<keyword evidence="1" id="KW-0472">Membrane</keyword>
<dbReference type="PATRIC" id="fig|1430899.3.peg.808"/>
<dbReference type="Proteomes" id="UP000052258">
    <property type="component" value="Unassembled WGS sequence"/>
</dbReference>